<sequence length="548" mass="58593">MSNTCERPRSDFETIDLHDCSRTSPSASTMAASRRDSKFDNGRVVSQYIIDQPKTFYDEPSPTSSAFSVDIQDCKLPTSPPATLASPWRHSQTLDYFQDTNLDKADVLFDIEQGSPSTRTTRWPTSLSLSSGLGISSPTSSRAKKIQRNQSQSTKKPAPVTNFLSSFRPSRLAAALRSTVQNMYSGSPAKKSCPSTPLASAPSYLNSESVLMLSLRASGDSEVKSNGTSIGDSPRLYAPPRSSVRSKSKTATLPIPATSSRRSKADHEKALWSRHIDAATSKTSSSPHSNTSSTSRRAPPPPFDDEVFFLQLRESYTHLRGGSLWRTCSARSLQRITVQGRGPQDFARPSRSSCDLYSCYSSSKLEILSPTFPTSANGDSGSSSSPSPTASTFPILSDDPSSPPTTKDQTASTLLALFRDPALGRDHTTHVQWARRIANMPTLRIVPPHNDGCDPDPDDAAADADVEGQDRFAQEGLVFEIGFSWRRIVAAVGLVLLAAVLVGSAAGPGAVLGIGAASAVSAVLLGGCVLLAGLAAVAVWLGVSWMML</sequence>
<protein>
    <submittedName>
        <fullName evidence="4">Uncharacterized protein</fullName>
    </submittedName>
</protein>
<keyword evidence="2" id="KW-0812">Transmembrane</keyword>
<evidence type="ECO:0000313" key="3">
    <source>
        <dbReference type="Proteomes" id="UP000504637"/>
    </source>
</evidence>
<feature type="region of interest" description="Disordered" evidence="1">
    <location>
        <begin position="221"/>
        <end position="302"/>
    </location>
</feature>
<feature type="region of interest" description="Disordered" evidence="1">
    <location>
        <begin position="371"/>
        <end position="409"/>
    </location>
</feature>
<reference evidence="4" key="3">
    <citation type="submission" date="2025-08" db="UniProtKB">
        <authorList>
            <consortium name="RefSeq"/>
        </authorList>
    </citation>
    <scope>IDENTIFICATION</scope>
    <source>
        <strain evidence="4">CBS 342.82</strain>
    </source>
</reference>
<gene>
    <name evidence="4" type="ORF">K489DRAFT_372579</name>
</gene>
<reference evidence="4" key="2">
    <citation type="submission" date="2020-04" db="EMBL/GenBank/DDBJ databases">
        <authorList>
            <consortium name="NCBI Genome Project"/>
        </authorList>
    </citation>
    <scope>NUCLEOTIDE SEQUENCE</scope>
    <source>
        <strain evidence="4">CBS 342.82</strain>
    </source>
</reference>
<reference evidence="4" key="1">
    <citation type="submission" date="2020-01" db="EMBL/GenBank/DDBJ databases">
        <authorList>
            <consortium name="DOE Joint Genome Institute"/>
            <person name="Haridas S."/>
            <person name="Albert R."/>
            <person name="Binder M."/>
            <person name="Bloem J."/>
            <person name="Labutti K."/>
            <person name="Salamov A."/>
            <person name="Andreopoulos B."/>
            <person name="Baker S.E."/>
            <person name="Barry K."/>
            <person name="Bills G."/>
            <person name="Bluhm B.H."/>
            <person name="Cannon C."/>
            <person name="Castanera R."/>
            <person name="Culley D.E."/>
            <person name="Daum C."/>
            <person name="Ezra D."/>
            <person name="Gonzalez J.B."/>
            <person name="Henrissat B."/>
            <person name="Kuo A."/>
            <person name="Liang C."/>
            <person name="Lipzen A."/>
            <person name="Lutzoni F."/>
            <person name="Magnuson J."/>
            <person name="Mondo S."/>
            <person name="Nolan M."/>
            <person name="Ohm R."/>
            <person name="Pangilinan J."/>
            <person name="Park H.-J."/>
            <person name="Ramirez L."/>
            <person name="Alfaro M."/>
            <person name="Sun H."/>
            <person name="Tritt A."/>
            <person name="Yoshinaga Y."/>
            <person name="Zwiers L.-H."/>
            <person name="Turgeon B.G."/>
            <person name="Goodwin S.B."/>
            <person name="Spatafora J.W."/>
            <person name="Crous P.W."/>
            <person name="Grigoriev I.V."/>
        </authorList>
    </citation>
    <scope>NUCLEOTIDE SEQUENCE</scope>
    <source>
        <strain evidence="4">CBS 342.82</strain>
    </source>
</reference>
<evidence type="ECO:0000256" key="1">
    <source>
        <dbReference type="SAM" id="MobiDB-lite"/>
    </source>
</evidence>
<feature type="compositionally biased region" description="Low complexity" evidence="1">
    <location>
        <begin position="115"/>
        <end position="141"/>
    </location>
</feature>
<feature type="transmembrane region" description="Helical" evidence="2">
    <location>
        <begin position="488"/>
        <end position="507"/>
    </location>
</feature>
<accession>A0A6J3M020</accession>
<feature type="compositionally biased region" description="Basic and acidic residues" evidence="1">
    <location>
        <begin position="263"/>
        <end position="277"/>
    </location>
</feature>
<dbReference type="RefSeq" id="XP_033457885.1">
    <property type="nucleotide sequence ID" value="XM_033603348.1"/>
</dbReference>
<dbReference type="GeneID" id="54361148"/>
<dbReference type="AlphaFoldDB" id="A0A6J3M020"/>
<dbReference type="Proteomes" id="UP000504637">
    <property type="component" value="Unplaced"/>
</dbReference>
<feature type="compositionally biased region" description="Low complexity" evidence="1">
    <location>
        <begin position="280"/>
        <end position="297"/>
    </location>
</feature>
<feature type="transmembrane region" description="Helical" evidence="2">
    <location>
        <begin position="519"/>
        <end position="543"/>
    </location>
</feature>
<name>A0A6J3M020_9PEZI</name>
<proteinExistence type="predicted"/>
<keyword evidence="3" id="KW-1185">Reference proteome</keyword>
<keyword evidence="2" id="KW-1133">Transmembrane helix</keyword>
<keyword evidence="2" id="KW-0472">Membrane</keyword>
<feature type="compositionally biased region" description="Low complexity" evidence="1">
    <location>
        <begin position="373"/>
        <end position="392"/>
    </location>
</feature>
<organism evidence="4">
    <name type="scientific">Dissoconium aciculare CBS 342.82</name>
    <dbReference type="NCBI Taxonomy" id="1314786"/>
    <lineage>
        <taxon>Eukaryota</taxon>
        <taxon>Fungi</taxon>
        <taxon>Dikarya</taxon>
        <taxon>Ascomycota</taxon>
        <taxon>Pezizomycotina</taxon>
        <taxon>Dothideomycetes</taxon>
        <taxon>Dothideomycetidae</taxon>
        <taxon>Mycosphaerellales</taxon>
        <taxon>Dissoconiaceae</taxon>
        <taxon>Dissoconium</taxon>
    </lineage>
</organism>
<evidence type="ECO:0000313" key="4">
    <source>
        <dbReference type="RefSeq" id="XP_033457885.1"/>
    </source>
</evidence>
<evidence type="ECO:0000256" key="2">
    <source>
        <dbReference type="SAM" id="Phobius"/>
    </source>
</evidence>
<feature type="region of interest" description="Disordered" evidence="1">
    <location>
        <begin position="113"/>
        <end position="162"/>
    </location>
</feature>